<evidence type="ECO:0000256" key="4">
    <source>
        <dbReference type="ARBA" id="ARBA00023117"/>
    </source>
</evidence>
<evidence type="ECO:0000256" key="5">
    <source>
        <dbReference type="PROSITE-ProRule" id="PRU00035"/>
    </source>
</evidence>
<dbReference type="InterPro" id="IPR001487">
    <property type="entry name" value="Bromodomain"/>
</dbReference>
<dbReference type="SMART" id="SM00382">
    <property type="entry name" value="AAA"/>
    <property type="match status" value="1"/>
</dbReference>
<dbReference type="CDD" id="cd05528">
    <property type="entry name" value="Bromo_AAA"/>
    <property type="match status" value="1"/>
</dbReference>
<sequence length="1271" mass="140588">MKAGRGHGPARRLQVKHDRFLRNAAKSKRKNLQGSPASMRIANALRQSAGLSRSAKRRHANGRSRSHANDDRKRLNPVPDSSSSPPALETEADPSMPSDNVANQHGADAGNLRRSTRKRRVLVHVDYSDNSEQEMYRSQTTRVSKHRYSSTHTTKVSEPSPEEEEESPEPEEAKNTDSAAAPRREGLRPRQGIRPPRLELSSQDYEDDDQNSSDSKMDTKGGEGEEEEEEEEEEGEEEEEEEEEEDEEGEEGEGRRRYALRNRTGVQRFSPRKEERAAPRARSPRKMFHGGSGTKRGRESRRSASRSHKRHRSSRADDSDDSLLVDEQDQGAAPWLRMGRGPSHPWLPPGLETPGLGNLGMAASGWGQAGSHWASSTPGGAQTAGPSSKGGADIQPVQVDDTVGFEQIGGLAHYIDQLKEMVFFPLLYPDFFAKYHITPPRGVLLSGPPGTGKTLIARAMASAASRAGQKVNFYMRKGADVLSKWVGEAERQLRMLFEEAQRCQPSIIFFDEIDGLAPVRSSKQEQIHNSIVSTLLALMDGLDSRGQVVVIGATNRIDAIDGALRRPGRFDRELILNHPTFEARVEILDIHTRKWQKPPSEELRRELAASCVGYCGADLKALCTEAAIRAFRRKYPQVYRSDEQFVIDVESVDVERRHFLEAVSAITPASHRGAVTYARPFSAVIAPCLEGHLQAIMKKLSDIFPVMKGDVSSSNQSDSEEDESPEQLARLFGLGCSAPLVYRPKFLLCGREGAGLDHVGPAVLHELEQFPVHSLGLPSLLSDPSAKSPEEALVHIFGEARRNTPSILYLPQLHLWWETAHEQLRAVLKMLLGDLPSDLPVLFVGTASVCGKDLAEEIRALFGHNCYEVKLPSTEARSKFFSQLVDAAVAVPRRRAVSGSKQKEVLPELPKAPKVVKGPSEAELRERAEVEENHLRRLRMCFRDICNRLLCERRFSIFHYPVMDDEAPDYRNVVHNPMDVATLLQRVDSGQYLTKRAFLGDVDLIPANAQEYNGDDYQGGRIVSKACALRDAVLGMVSTIDPALVKICDEIAARGGPPRLPGVPTGVLCPVAAAPPVVRASARLRGFQPEVDASKSSEGNARRTRRSSDPVEGANGNCSEDPVGLEEAQAEAVEMVVDRQASLGPDTYDDARPDSEDEQRGKATQVAAETISHRQEPCDENRKVSCEPSTKFVDGVEKDLFEKDLELLASLKPRIDAVKQKLVQDTKGFGVFRLEMLHASICRVLRQGHGDSCTSRLGFLETFIDEELNLL</sequence>
<proteinExistence type="inferred from homology"/>
<feature type="compositionally biased region" description="Polar residues" evidence="6">
    <location>
        <begin position="373"/>
        <end position="386"/>
    </location>
</feature>
<dbReference type="FunFam" id="1.10.8.60:FF:000016">
    <property type="entry name" value="ATPase family AAA domain-containing protein 2B"/>
    <property type="match status" value="1"/>
</dbReference>
<feature type="compositionally biased region" description="Basic residues" evidence="6">
    <location>
        <begin position="303"/>
        <end position="313"/>
    </location>
</feature>
<dbReference type="PANTHER" id="PTHR23069:SF0">
    <property type="entry name" value="TAT-BINDING HOMOLOG 7"/>
    <property type="match status" value="1"/>
</dbReference>
<protein>
    <recommendedName>
        <fullName evidence="7">Bromo domain-containing protein</fullName>
    </recommendedName>
</protein>
<dbReference type="Gene3D" id="1.10.8.60">
    <property type="match status" value="1"/>
</dbReference>
<dbReference type="EMBL" id="CM026433">
    <property type="protein sequence ID" value="KAG0553893.1"/>
    <property type="molecule type" value="Genomic_DNA"/>
</dbReference>
<dbReference type="InterPro" id="IPR003959">
    <property type="entry name" value="ATPase_AAA_core"/>
</dbReference>
<dbReference type="GO" id="GO:0042393">
    <property type="term" value="F:histone binding"/>
    <property type="evidence" value="ECO:0007669"/>
    <property type="project" value="TreeGrafter"/>
</dbReference>
<feature type="compositionally biased region" description="Basic residues" evidence="6">
    <location>
        <begin position="54"/>
        <end position="66"/>
    </location>
</feature>
<dbReference type="PROSITE" id="PS00674">
    <property type="entry name" value="AAA"/>
    <property type="match status" value="1"/>
</dbReference>
<feature type="compositionally biased region" description="Basic and acidic residues" evidence="6">
    <location>
        <begin position="1149"/>
        <end position="1161"/>
    </location>
</feature>
<name>A0A8T0G3U0_CERPU</name>
<dbReference type="PROSITE" id="PS50014">
    <property type="entry name" value="BROMODOMAIN_2"/>
    <property type="match status" value="1"/>
</dbReference>
<keyword evidence="3" id="KW-0067">ATP-binding</keyword>
<comment type="caution">
    <text evidence="8">The sequence shown here is derived from an EMBL/GenBank/DDBJ whole genome shotgun (WGS) entry which is preliminary data.</text>
</comment>
<dbReference type="GO" id="GO:0006337">
    <property type="term" value="P:nucleosome disassembly"/>
    <property type="evidence" value="ECO:0007669"/>
    <property type="project" value="TreeGrafter"/>
</dbReference>
<dbReference type="SUPFAM" id="SSF52540">
    <property type="entry name" value="P-loop containing nucleoside triphosphate hydrolases"/>
    <property type="match status" value="2"/>
</dbReference>
<dbReference type="InterPro" id="IPR003960">
    <property type="entry name" value="ATPase_AAA_CS"/>
</dbReference>
<dbReference type="FunFam" id="1.20.920.10:FF:000037">
    <property type="entry name" value="ATPase family AAA domain-containing protein"/>
    <property type="match status" value="1"/>
</dbReference>
<feature type="compositionally biased region" description="Basic residues" evidence="6">
    <location>
        <begin position="1"/>
        <end position="14"/>
    </location>
</feature>
<keyword evidence="4 5" id="KW-0103">Bromodomain</keyword>
<dbReference type="GO" id="GO:0003682">
    <property type="term" value="F:chromatin binding"/>
    <property type="evidence" value="ECO:0007669"/>
    <property type="project" value="TreeGrafter"/>
</dbReference>
<dbReference type="PRINTS" id="PR00503">
    <property type="entry name" value="BROMODOMAIN"/>
</dbReference>
<dbReference type="InterPro" id="IPR045199">
    <property type="entry name" value="ATAD2-like"/>
</dbReference>
<dbReference type="FunFam" id="3.40.50.300:FF:000061">
    <property type="entry name" value="ATPase family, AAA domain-containing 2"/>
    <property type="match status" value="1"/>
</dbReference>
<dbReference type="GO" id="GO:0005524">
    <property type="term" value="F:ATP binding"/>
    <property type="evidence" value="ECO:0007669"/>
    <property type="project" value="UniProtKB-KW"/>
</dbReference>
<keyword evidence="2" id="KW-0547">Nucleotide-binding</keyword>
<organism evidence="8 9">
    <name type="scientific">Ceratodon purpureus</name>
    <name type="common">Fire moss</name>
    <name type="synonym">Dicranum purpureum</name>
    <dbReference type="NCBI Taxonomy" id="3225"/>
    <lineage>
        <taxon>Eukaryota</taxon>
        <taxon>Viridiplantae</taxon>
        <taxon>Streptophyta</taxon>
        <taxon>Embryophyta</taxon>
        <taxon>Bryophyta</taxon>
        <taxon>Bryophytina</taxon>
        <taxon>Bryopsida</taxon>
        <taxon>Dicranidae</taxon>
        <taxon>Pseudoditrichales</taxon>
        <taxon>Ditrichaceae</taxon>
        <taxon>Ceratodon</taxon>
    </lineage>
</organism>
<dbReference type="InterPro" id="IPR036427">
    <property type="entry name" value="Bromodomain-like_sf"/>
</dbReference>
<evidence type="ECO:0000256" key="6">
    <source>
        <dbReference type="SAM" id="MobiDB-lite"/>
    </source>
</evidence>
<dbReference type="GO" id="GO:0006334">
    <property type="term" value="P:nucleosome assembly"/>
    <property type="evidence" value="ECO:0007669"/>
    <property type="project" value="TreeGrafter"/>
</dbReference>
<reference evidence="8" key="1">
    <citation type="submission" date="2020-06" db="EMBL/GenBank/DDBJ databases">
        <title>WGS assembly of Ceratodon purpureus strain R40.</title>
        <authorList>
            <person name="Carey S.B."/>
            <person name="Jenkins J."/>
            <person name="Shu S."/>
            <person name="Lovell J.T."/>
            <person name="Sreedasyam A."/>
            <person name="Maumus F."/>
            <person name="Tiley G.P."/>
            <person name="Fernandez-Pozo N."/>
            <person name="Barry K."/>
            <person name="Chen C."/>
            <person name="Wang M."/>
            <person name="Lipzen A."/>
            <person name="Daum C."/>
            <person name="Saski C.A."/>
            <person name="Payton A.C."/>
            <person name="Mcbreen J.C."/>
            <person name="Conrad R.E."/>
            <person name="Kollar L.M."/>
            <person name="Olsson S."/>
            <person name="Huttunen S."/>
            <person name="Landis J.B."/>
            <person name="Wickett N.J."/>
            <person name="Johnson M.G."/>
            <person name="Rensing S.A."/>
            <person name="Grimwood J."/>
            <person name="Schmutz J."/>
            <person name="Mcdaniel S.F."/>
        </authorList>
    </citation>
    <scope>NUCLEOTIDE SEQUENCE</scope>
    <source>
        <strain evidence="8">R40</strain>
    </source>
</reference>
<dbReference type="Pfam" id="PF17862">
    <property type="entry name" value="AAA_lid_3"/>
    <property type="match status" value="1"/>
</dbReference>
<accession>A0A8T0G3U0</accession>
<dbReference type="GO" id="GO:0045815">
    <property type="term" value="P:transcription initiation-coupled chromatin remodeling"/>
    <property type="evidence" value="ECO:0007669"/>
    <property type="project" value="TreeGrafter"/>
</dbReference>
<feature type="compositionally biased region" description="Basic and acidic residues" evidence="6">
    <location>
        <begin position="1171"/>
        <end position="1183"/>
    </location>
</feature>
<evidence type="ECO:0000313" key="9">
    <source>
        <dbReference type="Proteomes" id="UP000822688"/>
    </source>
</evidence>
<dbReference type="InterPro" id="IPR041569">
    <property type="entry name" value="AAA_lid_3"/>
</dbReference>
<gene>
    <name evidence="8" type="ORF">KC19_12G047300</name>
</gene>
<feature type="compositionally biased region" description="Acidic residues" evidence="6">
    <location>
        <begin position="224"/>
        <end position="251"/>
    </location>
</feature>
<evidence type="ECO:0000313" key="8">
    <source>
        <dbReference type="EMBL" id="KAG0553893.1"/>
    </source>
</evidence>
<evidence type="ECO:0000259" key="7">
    <source>
        <dbReference type="PROSITE" id="PS50014"/>
    </source>
</evidence>
<dbReference type="Pfam" id="PF00004">
    <property type="entry name" value="AAA"/>
    <property type="match status" value="1"/>
</dbReference>
<dbReference type="AlphaFoldDB" id="A0A8T0G3U0"/>
<dbReference type="Pfam" id="PF00439">
    <property type="entry name" value="Bromodomain"/>
    <property type="match status" value="1"/>
</dbReference>
<feature type="region of interest" description="Disordered" evidence="6">
    <location>
        <begin position="1142"/>
        <end position="1183"/>
    </location>
</feature>
<feature type="compositionally biased region" description="Acidic residues" evidence="6">
    <location>
        <begin position="160"/>
        <end position="170"/>
    </location>
</feature>
<dbReference type="Gene3D" id="3.40.50.300">
    <property type="entry name" value="P-loop containing nucleotide triphosphate hydrolases"/>
    <property type="match status" value="1"/>
</dbReference>
<dbReference type="InterPro" id="IPR003593">
    <property type="entry name" value="AAA+_ATPase"/>
</dbReference>
<feature type="domain" description="Bromo" evidence="7">
    <location>
        <begin position="958"/>
        <end position="1016"/>
    </location>
</feature>
<feature type="region of interest" description="Disordered" evidence="6">
    <location>
        <begin position="1089"/>
        <end position="1122"/>
    </location>
</feature>
<feature type="region of interest" description="Disordered" evidence="6">
    <location>
        <begin position="362"/>
        <end position="395"/>
    </location>
</feature>
<dbReference type="GO" id="GO:0005634">
    <property type="term" value="C:nucleus"/>
    <property type="evidence" value="ECO:0007669"/>
    <property type="project" value="TreeGrafter"/>
</dbReference>
<dbReference type="Proteomes" id="UP000822688">
    <property type="component" value="Chromosome 12"/>
</dbReference>
<dbReference type="SUPFAM" id="SSF47370">
    <property type="entry name" value="Bromodomain"/>
    <property type="match status" value="1"/>
</dbReference>
<dbReference type="PANTHER" id="PTHR23069">
    <property type="entry name" value="AAA DOMAIN-CONTAINING"/>
    <property type="match status" value="1"/>
</dbReference>
<dbReference type="Gene3D" id="1.20.920.10">
    <property type="entry name" value="Bromodomain-like"/>
    <property type="match status" value="1"/>
</dbReference>
<evidence type="ECO:0000256" key="2">
    <source>
        <dbReference type="ARBA" id="ARBA00022741"/>
    </source>
</evidence>
<feature type="region of interest" description="Disordered" evidence="6">
    <location>
        <begin position="1"/>
        <end position="324"/>
    </location>
</feature>
<keyword evidence="9" id="KW-1185">Reference proteome</keyword>
<comment type="similarity">
    <text evidence="1">Belongs to the AAA ATPase family.</text>
</comment>
<dbReference type="GO" id="GO:0016887">
    <property type="term" value="F:ATP hydrolysis activity"/>
    <property type="evidence" value="ECO:0007669"/>
    <property type="project" value="InterPro"/>
</dbReference>
<evidence type="ECO:0000256" key="1">
    <source>
        <dbReference type="ARBA" id="ARBA00006914"/>
    </source>
</evidence>
<dbReference type="InterPro" id="IPR027417">
    <property type="entry name" value="P-loop_NTPase"/>
</dbReference>
<dbReference type="SMART" id="SM00297">
    <property type="entry name" value="BROMO"/>
    <property type="match status" value="1"/>
</dbReference>
<evidence type="ECO:0000256" key="3">
    <source>
        <dbReference type="ARBA" id="ARBA00022840"/>
    </source>
</evidence>